<gene>
    <name evidence="1" type="ORF">WMSIL1_LOCUS10467</name>
</gene>
<accession>A0A564YXC6</accession>
<protein>
    <submittedName>
        <fullName evidence="1">Uncharacterized protein</fullName>
    </submittedName>
</protein>
<feature type="non-terminal residue" evidence="1">
    <location>
        <position position="1"/>
    </location>
</feature>
<proteinExistence type="predicted"/>
<name>A0A564YXC6_HYMDI</name>
<sequence length="65" mass="7575">ALIFKPKFGPAEICLPPPRNLETPEIPRNYRPDGYFGRFRRPRRKLKFDPTLKLINKQLSPGGVR</sequence>
<evidence type="ECO:0000313" key="2">
    <source>
        <dbReference type="Proteomes" id="UP000321570"/>
    </source>
</evidence>
<dbReference type="AlphaFoldDB" id="A0A564YXC6"/>
<evidence type="ECO:0000313" key="1">
    <source>
        <dbReference type="EMBL" id="VUZ51689.1"/>
    </source>
</evidence>
<dbReference type="EMBL" id="CABIJS010000444">
    <property type="protein sequence ID" value="VUZ51689.1"/>
    <property type="molecule type" value="Genomic_DNA"/>
</dbReference>
<dbReference type="Proteomes" id="UP000321570">
    <property type="component" value="Unassembled WGS sequence"/>
</dbReference>
<keyword evidence="2" id="KW-1185">Reference proteome</keyword>
<organism evidence="1 2">
    <name type="scientific">Hymenolepis diminuta</name>
    <name type="common">Rat tapeworm</name>
    <dbReference type="NCBI Taxonomy" id="6216"/>
    <lineage>
        <taxon>Eukaryota</taxon>
        <taxon>Metazoa</taxon>
        <taxon>Spiralia</taxon>
        <taxon>Lophotrochozoa</taxon>
        <taxon>Platyhelminthes</taxon>
        <taxon>Cestoda</taxon>
        <taxon>Eucestoda</taxon>
        <taxon>Cyclophyllidea</taxon>
        <taxon>Hymenolepididae</taxon>
        <taxon>Hymenolepis</taxon>
    </lineage>
</organism>
<reference evidence="1 2" key="1">
    <citation type="submission" date="2019-07" db="EMBL/GenBank/DDBJ databases">
        <authorList>
            <person name="Jastrzebski P J."/>
            <person name="Paukszto L."/>
            <person name="Jastrzebski P J."/>
        </authorList>
    </citation>
    <scope>NUCLEOTIDE SEQUENCE [LARGE SCALE GENOMIC DNA]</scope>
    <source>
        <strain evidence="1 2">WMS-il1</strain>
    </source>
</reference>